<dbReference type="InterPro" id="IPR050492">
    <property type="entry name" value="Bact_metal-bind_prot9"/>
</dbReference>
<feature type="domain" description="NERD" evidence="3">
    <location>
        <begin position="509"/>
        <end position="565"/>
    </location>
</feature>
<keyword evidence="1" id="KW-0175">Coiled coil</keyword>
<dbReference type="RefSeq" id="WP_368654302.1">
    <property type="nucleotide sequence ID" value="NZ_CP162599.1"/>
</dbReference>
<dbReference type="Gene3D" id="3.40.50.1980">
    <property type="entry name" value="Nitrogenase molybdenum iron protein domain"/>
    <property type="match status" value="3"/>
</dbReference>
<accession>A0AB39HN51</accession>
<dbReference type="GO" id="GO:0030001">
    <property type="term" value="P:metal ion transport"/>
    <property type="evidence" value="ECO:0007669"/>
    <property type="project" value="InterPro"/>
</dbReference>
<sequence length="565" mass="63395">MKSIKSVLILLFMGLLIVGCSSKEEESSSSEQSSDLTIYTTVYPLQYIVEEIAGDTITVNSVFPPGADGHTYEPTSKEMTEFAKSDAFIYIGEGMEAFAESIAGALETQDVKLIEIGKHEKLFQKGAHSHNHAHGDDDHDHDSHGHEEDDHDHDGHDHGDVGSVEIDGLADHYHTGDEIHLTATPTEATDHDHWHWFTLDPDAEEWEVVEGQSTDHFEGEATVSDQQIKAVLYGDDHDVVAESEPITIHIDDHGHDDHAHGDDDHDHDSHGHEEDDHDHDAHGHEEDDHDHGAHAHGDVGSVEIEGLAGHYHTGDEIHLTATPAEATDHDHWHWFTLDPDGEDWEVVEGQATDHFEGEATVADQQIKAVLYGDDHDVIAESEPVTIAIDDHSEHDPHIWTDPLRVVQVAEIVKEELIALNPSEEDLYNENFEALKEKLIALDEKFTNLLEQKENKYIIVPHAAFGYWEERYGIEQIAISGLSTEEEPSQKALVEVMTAADEHDIEYILYEQNSENRLSKVIQDEIGAEALTIHNLEVRTEEDIENEKDYISLMEENLEILDKVTK</sequence>
<dbReference type="AlphaFoldDB" id="A0AB39HN51"/>
<feature type="coiled-coil region" evidence="1">
    <location>
        <begin position="424"/>
        <end position="451"/>
    </location>
</feature>
<dbReference type="InterPro" id="IPR006127">
    <property type="entry name" value="ZnuA-like"/>
</dbReference>
<evidence type="ECO:0000313" key="4">
    <source>
        <dbReference type="EMBL" id="XDK33624.1"/>
    </source>
</evidence>
<dbReference type="Pfam" id="PF01297">
    <property type="entry name" value="ZnuA"/>
    <property type="match status" value="2"/>
</dbReference>
<protein>
    <submittedName>
        <fullName evidence="4">Zinc ABC transporter substrate-binding protein</fullName>
    </submittedName>
</protein>
<dbReference type="EMBL" id="CP162599">
    <property type="protein sequence ID" value="XDK33624.1"/>
    <property type="molecule type" value="Genomic_DNA"/>
</dbReference>
<dbReference type="SUPFAM" id="SSF53807">
    <property type="entry name" value="Helical backbone' metal receptor"/>
    <property type="match status" value="2"/>
</dbReference>
<reference evidence="4" key="1">
    <citation type="submission" date="2024-07" db="EMBL/GenBank/DDBJ databases">
        <title>Halotolerant mesophilic bacterium Ornithinibacillus sp. 4-3, sp. nov., isolated from soil.</title>
        <authorList>
            <person name="Sidarenka A.V."/>
            <person name="Guliayeva D.E."/>
            <person name="Leanovich S.I."/>
            <person name="Hileuskaya K.S."/>
            <person name="Akhremchuk A.E."/>
            <person name="Sikolenko M.A."/>
            <person name="Valentovich L.N."/>
        </authorList>
    </citation>
    <scope>NUCLEOTIDE SEQUENCE</scope>
    <source>
        <strain evidence="4">4-3</strain>
    </source>
</reference>
<feature type="compositionally biased region" description="Basic and acidic residues" evidence="2">
    <location>
        <begin position="133"/>
        <end position="160"/>
    </location>
</feature>
<feature type="region of interest" description="Disordered" evidence="2">
    <location>
        <begin position="250"/>
        <end position="297"/>
    </location>
</feature>
<proteinExistence type="predicted"/>
<name>A0AB39HN51_9BACI</name>
<evidence type="ECO:0000259" key="3">
    <source>
        <dbReference type="PROSITE" id="PS50965"/>
    </source>
</evidence>
<evidence type="ECO:0000256" key="2">
    <source>
        <dbReference type="SAM" id="MobiDB-lite"/>
    </source>
</evidence>
<gene>
    <name evidence="4" type="ORF">AB4Y30_04520</name>
</gene>
<dbReference type="PROSITE" id="PS50965">
    <property type="entry name" value="NERD"/>
    <property type="match status" value="1"/>
</dbReference>
<dbReference type="InterPro" id="IPR011528">
    <property type="entry name" value="NERD"/>
</dbReference>
<dbReference type="PROSITE" id="PS51257">
    <property type="entry name" value="PROKAR_LIPOPROTEIN"/>
    <property type="match status" value="1"/>
</dbReference>
<dbReference type="GO" id="GO:0046872">
    <property type="term" value="F:metal ion binding"/>
    <property type="evidence" value="ECO:0007669"/>
    <property type="project" value="InterPro"/>
</dbReference>
<feature type="region of interest" description="Disordered" evidence="2">
    <location>
        <begin position="126"/>
        <end position="163"/>
    </location>
</feature>
<dbReference type="PANTHER" id="PTHR42953:SF8">
    <property type="entry name" value="ZINT DOMAIN-CONTAINING PROTEIN"/>
    <property type="match status" value="1"/>
</dbReference>
<evidence type="ECO:0000256" key="1">
    <source>
        <dbReference type="SAM" id="Coils"/>
    </source>
</evidence>
<organism evidence="4">
    <name type="scientific">Ornithinibacillus sp. 4-3</name>
    <dbReference type="NCBI Taxonomy" id="3231488"/>
    <lineage>
        <taxon>Bacteria</taxon>
        <taxon>Bacillati</taxon>
        <taxon>Bacillota</taxon>
        <taxon>Bacilli</taxon>
        <taxon>Bacillales</taxon>
        <taxon>Bacillaceae</taxon>
        <taxon>Ornithinibacillus</taxon>
    </lineage>
</organism>
<dbReference type="PANTHER" id="PTHR42953">
    <property type="entry name" value="HIGH-AFFINITY ZINC UPTAKE SYSTEM PROTEIN ZNUA-RELATED"/>
    <property type="match status" value="1"/>
</dbReference>